<keyword evidence="2" id="KW-1133">Transmembrane helix</keyword>
<organism evidence="3 4">
    <name type="scientific">candidate division WOR-3 bacterium</name>
    <dbReference type="NCBI Taxonomy" id="2052148"/>
    <lineage>
        <taxon>Bacteria</taxon>
        <taxon>Bacteria division WOR-3</taxon>
    </lineage>
</organism>
<feature type="transmembrane region" description="Helical" evidence="2">
    <location>
        <begin position="38"/>
        <end position="56"/>
    </location>
</feature>
<dbReference type="Pfam" id="PF13424">
    <property type="entry name" value="TPR_12"/>
    <property type="match status" value="3"/>
</dbReference>
<dbReference type="SUPFAM" id="SSF48452">
    <property type="entry name" value="TPR-like"/>
    <property type="match status" value="2"/>
</dbReference>
<dbReference type="Proteomes" id="UP000779900">
    <property type="component" value="Unassembled WGS sequence"/>
</dbReference>
<dbReference type="PANTHER" id="PTHR10098">
    <property type="entry name" value="RAPSYN-RELATED"/>
    <property type="match status" value="1"/>
</dbReference>
<sequence length="784" mass="85923">MIDGVARFSPALPRVRLTQKSARLDLAAMMHFLAGVPGWVWGVLGVVALMVTIYYGRKAATARQVRVEIKRAQGPAANLSDKDEPLVDYRQFYGDELGERHEFDFIRERAEHRQVGDKVEVKATPLEDVLGFIAGPRKMLVVCGSGGLGKSRLLIEAAKSNRHLRFAQTRLFSKNLPGLAALIRDRTHKSDIIVFDDCHEYQSDLESLLNWAMRAGARVIVATRYMGSIEEALNRVHATPEIVELAPMVNAAQIVPVPPDVRTEIARVSEFNPALAVMAYLHWQRHGSLVGILDSFGLMGRVFDDLLREGAKTGFRDTAEFLAEMAVRGGLFEDESPMPEHIVLATMLKPMGHVDTYSGGRKRVFRVVPDKLRDHVVRIVYGRAGFLQPSFDAMLARLPDRDAVSVIYTLGIQYRETGNDVWKQACGTLLHKYADMGHGAGIGFQAPQSRVELDLLVDVGYTAWAQFGDVSIVSESLGDFCAGAEKLTSLSHLHKAAMFCHRTGQLERAIACYERGEALAAEAGDTRWLASFLGNLGLVYRVKGRFEEALGSMQQVRSLTHGMGDKVGEAAAISNIGNIYADLGESDKALPYLEEGLAAAREIKDKPGEANQLGNIGLVHYHRGDFDRALEYFKEALAIDRQTGDREGEATTLGNIGLVYRGKGELDKAVPYIEEALAINRGRGHQQGVAHNLWNYGAVLVDAGKYDEAIPRFVEALADSLAVGMALVPGWCLAGLRACIEALGRAKFTALCEKNGMSSDTAMMLAEKLLSKPDPKAGGPRRGQ</sequence>
<evidence type="ECO:0000313" key="4">
    <source>
        <dbReference type="Proteomes" id="UP000779900"/>
    </source>
</evidence>
<dbReference type="PROSITE" id="PS50005">
    <property type="entry name" value="TPR"/>
    <property type="match status" value="2"/>
</dbReference>
<name>A0A938BSF3_UNCW3</name>
<keyword evidence="2" id="KW-0812">Transmembrane</keyword>
<feature type="repeat" description="TPR" evidence="1">
    <location>
        <begin position="610"/>
        <end position="643"/>
    </location>
</feature>
<dbReference type="AlphaFoldDB" id="A0A938BSF3"/>
<evidence type="ECO:0000313" key="3">
    <source>
        <dbReference type="EMBL" id="MBM3332565.1"/>
    </source>
</evidence>
<accession>A0A938BSF3</accession>
<dbReference type="Gene3D" id="1.25.40.10">
    <property type="entry name" value="Tetratricopeptide repeat domain"/>
    <property type="match status" value="1"/>
</dbReference>
<keyword evidence="1" id="KW-0802">TPR repeat</keyword>
<evidence type="ECO:0000256" key="1">
    <source>
        <dbReference type="PROSITE-ProRule" id="PRU00339"/>
    </source>
</evidence>
<dbReference type="PROSITE" id="PS50293">
    <property type="entry name" value="TPR_REGION"/>
    <property type="match status" value="1"/>
</dbReference>
<protein>
    <submittedName>
        <fullName evidence="3">Tetratricopeptide repeat protein</fullName>
    </submittedName>
</protein>
<dbReference type="InterPro" id="IPR019734">
    <property type="entry name" value="TPR_rpt"/>
</dbReference>
<dbReference type="InterPro" id="IPR011990">
    <property type="entry name" value="TPR-like_helical_dom_sf"/>
</dbReference>
<dbReference type="InterPro" id="IPR027417">
    <property type="entry name" value="P-loop_NTPase"/>
</dbReference>
<comment type="caution">
    <text evidence="3">The sequence shown here is derived from an EMBL/GenBank/DDBJ whole genome shotgun (WGS) entry which is preliminary data.</text>
</comment>
<dbReference type="EMBL" id="VGIR01000101">
    <property type="protein sequence ID" value="MBM3332565.1"/>
    <property type="molecule type" value="Genomic_DNA"/>
</dbReference>
<feature type="repeat" description="TPR" evidence="1">
    <location>
        <begin position="650"/>
        <end position="683"/>
    </location>
</feature>
<dbReference type="SMART" id="SM00028">
    <property type="entry name" value="TPR"/>
    <property type="match status" value="5"/>
</dbReference>
<evidence type="ECO:0000256" key="2">
    <source>
        <dbReference type="SAM" id="Phobius"/>
    </source>
</evidence>
<gene>
    <name evidence="3" type="ORF">FJY68_12090</name>
</gene>
<keyword evidence="2" id="KW-0472">Membrane</keyword>
<dbReference type="SUPFAM" id="SSF52540">
    <property type="entry name" value="P-loop containing nucleoside triphosphate hydrolases"/>
    <property type="match status" value="1"/>
</dbReference>
<reference evidence="3" key="1">
    <citation type="submission" date="2019-03" db="EMBL/GenBank/DDBJ databases">
        <title>Lake Tanganyika Metagenome-Assembled Genomes (MAGs).</title>
        <authorList>
            <person name="Tran P."/>
        </authorList>
    </citation>
    <scope>NUCLEOTIDE SEQUENCE</scope>
    <source>
        <strain evidence="3">K_DeepCast_150m_m2_040</strain>
    </source>
</reference>
<proteinExistence type="predicted"/>